<sequence length="162" mass="17772">MTLIFLSSHNTTHTPHPNLATWTGLLSLLCLLSSTPRISSHQRPPMSTWRHPQVPSLAFHVAPPPGAFPSLPRGATPRCLPWPSTWRHPQVPSLAFQIPGFLLRSQSTGPPLTPGGMHVLERTAILWVITVQLIATFPLQCLVLPTAVTLFSASCRRLSTQL</sequence>
<gene>
    <name evidence="2" type="ORF">V1264_008830</name>
</gene>
<reference evidence="2 3" key="1">
    <citation type="submission" date="2024-02" db="EMBL/GenBank/DDBJ databases">
        <title>Chromosome-scale genome assembly of the rough periwinkle Littorina saxatilis.</title>
        <authorList>
            <person name="De Jode A."/>
            <person name="Faria R."/>
            <person name="Formenti G."/>
            <person name="Sims Y."/>
            <person name="Smith T.P."/>
            <person name="Tracey A."/>
            <person name="Wood J.M.D."/>
            <person name="Zagrodzka Z.B."/>
            <person name="Johannesson K."/>
            <person name="Butlin R.K."/>
            <person name="Leder E.H."/>
        </authorList>
    </citation>
    <scope>NUCLEOTIDE SEQUENCE [LARGE SCALE GENOMIC DNA]</scope>
    <source>
        <strain evidence="2">Snail1</strain>
        <tissue evidence="2">Muscle</tissue>
    </source>
</reference>
<proteinExistence type="predicted"/>
<protein>
    <submittedName>
        <fullName evidence="2">Uncharacterized protein</fullName>
    </submittedName>
</protein>
<dbReference type="AlphaFoldDB" id="A0AAN9AQE3"/>
<accession>A0AAN9AQE3</accession>
<dbReference type="EMBL" id="JBAMIC010000022">
    <property type="protein sequence ID" value="KAK7091101.1"/>
    <property type="molecule type" value="Genomic_DNA"/>
</dbReference>
<keyword evidence="1" id="KW-0732">Signal</keyword>
<keyword evidence="3" id="KW-1185">Reference proteome</keyword>
<feature type="signal peptide" evidence="1">
    <location>
        <begin position="1"/>
        <end position="40"/>
    </location>
</feature>
<evidence type="ECO:0000313" key="2">
    <source>
        <dbReference type="EMBL" id="KAK7091101.1"/>
    </source>
</evidence>
<name>A0AAN9AQE3_9CAEN</name>
<organism evidence="2 3">
    <name type="scientific">Littorina saxatilis</name>
    <dbReference type="NCBI Taxonomy" id="31220"/>
    <lineage>
        <taxon>Eukaryota</taxon>
        <taxon>Metazoa</taxon>
        <taxon>Spiralia</taxon>
        <taxon>Lophotrochozoa</taxon>
        <taxon>Mollusca</taxon>
        <taxon>Gastropoda</taxon>
        <taxon>Caenogastropoda</taxon>
        <taxon>Littorinimorpha</taxon>
        <taxon>Littorinoidea</taxon>
        <taxon>Littorinidae</taxon>
        <taxon>Littorina</taxon>
    </lineage>
</organism>
<evidence type="ECO:0000313" key="3">
    <source>
        <dbReference type="Proteomes" id="UP001374579"/>
    </source>
</evidence>
<evidence type="ECO:0000256" key="1">
    <source>
        <dbReference type="SAM" id="SignalP"/>
    </source>
</evidence>
<comment type="caution">
    <text evidence="2">The sequence shown here is derived from an EMBL/GenBank/DDBJ whole genome shotgun (WGS) entry which is preliminary data.</text>
</comment>
<feature type="chain" id="PRO_5042878102" evidence="1">
    <location>
        <begin position="41"/>
        <end position="162"/>
    </location>
</feature>
<dbReference type="Proteomes" id="UP001374579">
    <property type="component" value="Unassembled WGS sequence"/>
</dbReference>